<feature type="transmembrane region" description="Helical" evidence="7">
    <location>
        <begin position="41"/>
        <end position="65"/>
    </location>
</feature>
<organism evidence="9 10">
    <name type="scientific">Stenotrophomonas chelatiphaga</name>
    <dbReference type="NCBI Taxonomy" id="517011"/>
    <lineage>
        <taxon>Bacteria</taxon>
        <taxon>Pseudomonadati</taxon>
        <taxon>Pseudomonadota</taxon>
        <taxon>Gammaproteobacteria</taxon>
        <taxon>Lysobacterales</taxon>
        <taxon>Lysobacteraceae</taxon>
        <taxon>Stenotrophomonas</taxon>
    </lineage>
</organism>
<feature type="transmembrane region" description="Helical" evidence="7">
    <location>
        <begin position="359"/>
        <end position="385"/>
    </location>
</feature>
<dbReference type="RefSeq" id="WP_057508993.1">
    <property type="nucleotide sequence ID" value="NZ_DAMBRS010000006.1"/>
</dbReference>
<evidence type="ECO:0000256" key="2">
    <source>
        <dbReference type="ARBA" id="ARBA00022475"/>
    </source>
</evidence>
<evidence type="ECO:0000313" key="9">
    <source>
        <dbReference type="EMBL" id="KRG72967.1"/>
    </source>
</evidence>
<dbReference type="PIRSF" id="PIRSF006066">
    <property type="entry name" value="HI0050"/>
    <property type="match status" value="1"/>
</dbReference>
<feature type="transmembrane region" description="Helical" evidence="7">
    <location>
        <begin position="278"/>
        <end position="302"/>
    </location>
</feature>
<evidence type="ECO:0000259" key="8">
    <source>
        <dbReference type="Pfam" id="PF06808"/>
    </source>
</evidence>
<comment type="caution">
    <text evidence="9">The sequence shown here is derived from an EMBL/GenBank/DDBJ whole genome shotgun (WGS) entry which is preliminary data.</text>
</comment>
<proteinExistence type="inferred from homology"/>
<dbReference type="GO" id="GO:0005886">
    <property type="term" value="C:plasma membrane"/>
    <property type="evidence" value="ECO:0007669"/>
    <property type="project" value="UniProtKB-SubCell"/>
</dbReference>
<name>A0A0R0D3Q2_9GAMM</name>
<comment type="function">
    <text evidence="7">Part of the tripartite ATP-independent periplasmic (TRAP) transport system.</text>
</comment>
<dbReference type="NCBIfam" id="TIGR00786">
    <property type="entry name" value="dctM"/>
    <property type="match status" value="1"/>
</dbReference>
<feature type="transmembrane region" description="Helical" evidence="7">
    <location>
        <begin position="235"/>
        <end position="257"/>
    </location>
</feature>
<dbReference type="InterPro" id="IPR004681">
    <property type="entry name" value="TRAP_DctM"/>
</dbReference>
<feature type="transmembrane region" description="Helical" evidence="7">
    <location>
        <begin position="206"/>
        <end position="229"/>
    </location>
</feature>
<feature type="transmembrane region" description="Helical" evidence="7">
    <location>
        <begin position="397"/>
        <end position="421"/>
    </location>
</feature>
<dbReference type="PANTHER" id="PTHR33362:SF2">
    <property type="entry name" value="TRAP TRANSPORTER LARGE PERMEASE PROTEIN"/>
    <property type="match status" value="1"/>
</dbReference>
<feature type="transmembrane region" description="Helical" evidence="7">
    <location>
        <begin position="314"/>
        <end position="347"/>
    </location>
</feature>
<comment type="similarity">
    <text evidence="7">Belongs to the TRAP transporter large permease family.</text>
</comment>
<keyword evidence="4 7" id="KW-0812">Transmembrane</keyword>
<keyword evidence="2" id="KW-1003">Cell membrane</keyword>
<protein>
    <recommendedName>
        <fullName evidence="7">TRAP transporter large permease protein</fullName>
    </recommendedName>
</protein>
<comment type="subcellular location">
    <subcellularLocation>
        <location evidence="1 7">Cell inner membrane</location>
        <topology evidence="1 7">Multi-pass membrane protein</topology>
    </subcellularLocation>
</comment>
<evidence type="ECO:0000256" key="6">
    <source>
        <dbReference type="ARBA" id="ARBA00023136"/>
    </source>
</evidence>
<dbReference type="Pfam" id="PF06808">
    <property type="entry name" value="DctM"/>
    <property type="match status" value="1"/>
</dbReference>
<comment type="caution">
    <text evidence="7">Lacks conserved residue(s) required for the propagation of feature annotation.</text>
</comment>
<evidence type="ECO:0000256" key="3">
    <source>
        <dbReference type="ARBA" id="ARBA00022519"/>
    </source>
</evidence>
<evidence type="ECO:0000256" key="4">
    <source>
        <dbReference type="ARBA" id="ARBA00022692"/>
    </source>
</evidence>
<dbReference type="GO" id="GO:0022857">
    <property type="term" value="F:transmembrane transporter activity"/>
    <property type="evidence" value="ECO:0007669"/>
    <property type="project" value="UniProtKB-UniRule"/>
</dbReference>
<sequence>MGITLLFLVFAGLLLLGVPVAYALAAAALATLLYLDIPSIVLVQQISAGTGSASLIAIPLFIFAGEIMMRGGISERLIALASSLVGRMRGGLGQVSILSSLFFGGVSGSAIADVSAVGGTMIPQMVKRGYDRDFAVNVSITAALVALLVPPSHNLILFSAAAGGGLSIADLFAAGIVPALLMTLALMVTGYVVARRRGYGVEVFPGWRAVALRIFSALPGLGLVALIFVGIRAGIFTAVESAAIAVVYALLVTTVLYRQLPWREFFGTVIHAARSTGVILFVIATAAVFGWLLAFLQVPVAAVDFLQSFAHSQFMVLLMIVVMLLLLGTFMDLAPMILICTPIFLPVAKAYGIDPIHFGLVLVLTGGLGLVTPPVGSVLFIGTAIGKISVGESMRSIWPFWFAALGVLLIVTFFPSLSLWLPHLLRA</sequence>
<accession>A0A0R0D3Q2</accession>
<comment type="subunit">
    <text evidence="7">The complex comprises the extracytoplasmic solute receptor protein and the two transmembrane proteins.</text>
</comment>
<keyword evidence="5 7" id="KW-1133">Transmembrane helix</keyword>
<reference evidence="9 10" key="1">
    <citation type="submission" date="2015-05" db="EMBL/GenBank/DDBJ databases">
        <title>Genome sequencing and analysis of members of genus Stenotrophomonas.</title>
        <authorList>
            <person name="Patil P.P."/>
            <person name="Midha S."/>
            <person name="Patil P.B."/>
        </authorList>
    </citation>
    <scope>NUCLEOTIDE SEQUENCE [LARGE SCALE GENOMIC DNA]</scope>
    <source>
        <strain evidence="9 10">DSM 21508</strain>
    </source>
</reference>
<gene>
    <name evidence="9" type="ORF">ABB28_12885</name>
</gene>
<evidence type="ECO:0000256" key="7">
    <source>
        <dbReference type="RuleBase" id="RU369079"/>
    </source>
</evidence>
<dbReference type="Proteomes" id="UP000051386">
    <property type="component" value="Unassembled WGS sequence"/>
</dbReference>
<dbReference type="AlphaFoldDB" id="A0A0R0D3Q2"/>
<keyword evidence="7" id="KW-0813">Transport</keyword>
<feature type="transmembrane region" description="Helical" evidence="7">
    <location>
        <begin position="134"/>
        <end position="151"/>
    </location>
</feature>
<keyword evidence="3 7" id="KW-0997">Cell inner membrane</keyword>
<evidence type="ECO:0000256" key="1">
    <source>
        <dbReference type="ARBA" id="ARBA00004429"/>
    </source>
</evidence>
<feature type="domain" description="TRAP C4-dicarboxylate transport system permease DctM subunit" evidence="8">
    <location>
        <begin position="7"/>
        <end position="416"/>
    </location>
</feature>
<evidence type="ECO:0000256" key="5">
    <source>
        <dbReference type="ARBA" id="ARBA00022989"/>
    </source>
</evidence>
<dbReference type="InterPro" id="IPR010656">
    <property type="entry name" value="DctM"/>
</dbReference>
<keyword evidence="6 7" id="KW-0472">Membrane</keyword>
<keyword evidence="10" id="KW-1185">Reference proteome</keyword>
<feature type="transmembrane region" description="Helical" evidence="7">
    <location>
        <begin position="171"/>
        <end position="194"/>
    </location>
</feature>
<dbReference type="PANTHER" id="PTHR33362">
    <property type="entry name" value="SIALIC ACID TRAP TRANSPORTER PERMEASE PROTEIN SIAT-RELATED"/>
    <property type="match status" value="1"/>
</dbReference>
<evidence type="ECO:0000313" key="10">
    <source>
        <dbReference type="Proteomes" id="UP000051386"/>
    </source>
</evidence>
<dbReference type="PATRIC" id="fig|517011.3.peg.2495"/>
<dbReference type="EMBL" id="LDJK01000060">
    <property type="protein sequence ID" value="KRG72967.1"/>
    <property type="molecule type" value="Genomic_DNA"/>
</dbReference>